<keyword evidence="2" id="KW-1133">Transmembrane helix</keyword>
<feature type="transmembrane region" description="Helical" evidence="2">
    <location>
        <begin position="747"/>
        <end position="774"/>
    </location>
</feature>
<gene>
    <name evidence="3" type="ORF">CHS0354_009194</name>
</gene>
<proteinExistence type="predicted"/>
<reference evidence="3" key="1">
    <citation type="journal article" date="2021" name="Genome Biol. Evol.">
        <title>A High-Quality Reference Genome for a Parasitic Bivalve with Doubly Uniparental Inheritance (Bivalvia: Unionida).</title>
        <authorList>
            <person name="Smith C.H."/>
        </authorList>
    </citation>
    <scope>NUCLEOTIDE SEQUENCE</scope>
    <source>
        <strain evidence="3">CHS0354</strain>
    </source>
</reference>
<name>A0AAE0SZJ8_9BIVA</name>
<feature type="region of interest" description="Disordered" evidence="1">
    <location>
        <begin position="1126"/>
        <end position="1147"/>
    </location>
</feature>
<feature type="region of interest" description="Disordered" evidence="1">
    <location>
        <begin position="1195"/>
        <end position="1216"/>
    </location>
</feature>
<keyword evidence="4" id="KW-1185">Reference proteome</keyword>
<evidence type="ECO:0000256" key="1">
    <source>
        <dbReference type="SAM" id="MobiDB-lite"/>
    </source>
</evidence>
<organism evidence="3 4">
    <name type="scientific">Potamilus streckersoni</name>
    <dbReference type="NCBI Taxonomy" id="2493646"/>
    <lineage>
        <taxon>Eukaryota</taxon>
        <taxon>Metazoa</taxon>
        <taxon>Spiralia</taxon>
        <taxon>Lophotrochozoa</taxon>
        <taxon>Mollusca</taxon>
        <taxon>Bivalvia</taxon>
        <taxon>Autobranchia</taxon>
        <taxon>Heteroconchia</taxon>
        <taxon>Palaeoheterodonta</taxon>
        <taxon>Unionida</taxon>
        <taxon>Unionoidea</taxon>
        <taxon>Unionidae</taxon>
        <taxon>Ambleminae</taxon>
        <taxon>Lampsilini</taxon>
        <taxon>Potamilus</taxon>
    </lineage>
</organism>
<sequence length="1304" mass="144424">MTSYSEMKSFTPYIISSPTSISQILFLTKVTSSAGLSPEMTFVIPEMTSSSKMILSSAVTTDSAITSIQSSFSVKTFYSEIKSNSDVMPRISDTITLSHDKTSSSPLITSSSEIKASFKNTLIIPEIFTSKKTLNSEIITSNEIISLVSQIRSTSLELISSSKIKSVPLGITPSSSDTKLLSFAVTPKSEINASVTPQNDEMTSSTGLLSKSEINASVTSQNDEMTSSTGLLSKSEINASVTSQNDEMTSSTGLLSKSEINASVTSQNDEMTSSTGLLSKSEINASVTSQNDEMTSSTGLLSKSEINASVTSQNDEMTSSTGLLSKSEINASVTSQNDEMTSSTGLLSKSEINASVTLQNDEMTSKTGLLSKSEINASVTSQNDEMTSSTGLLSNSETTDPYKISTFDATSHSKITSIVYETMNPGSTPNSDAQLRFQITSVIFEMKTSSSWITSLNAISSSEKPLPISGITSIFWTRSTPSDSWITSRVDIRPSRVDIRPSSYWVKSREDILSSSSEKKSTDSRIITAVNILPSNSDIIIGYGVTTGVEVLLSSFDITSVSGITSRVEVLSSSPRIMLSTSLHTMQSVSTSVTLPMITAQQKVTDILLLKVKVKKDVDIFGDKFNKDAVRGLMECFKEGRAQSPQNRKQRGITMWQRKNLHELRDMLPGNIEVMIIDVSRDKKTLETVSAQFYVKENGAVVPVKEAEAVYGQLTMQETSALLTYPVLQPIMSAAVTPTITSKNEEFFTPATIMLICIPAGVLVLATILLLFIFCQIRWKQEETSAKYWRKYSSLVKRKPTLTDYDLMIDMEMGEVINTSHSPGKVSFKNLQNWKKETYNEFTNVKQVPELDVNPLFELSKFPSTVLRQALSTNSQTYSDSELIWKQLVWKLSMEEKNEVVTFSEPKSIGAKTSEKHLVNGMIYTDFDNFENNRKVQHNILVNKTAEAVTNVLPQGMAQTILKNSPVSKHRKSQFKNKTTPINYGTLSLPKKSNLISKAVEEFSNKIFTEPGDLEISLTNAKDYKQKQLKNDNVNSLVSDSEMVVHHSKFTSDMGGIPMDKVPILKNSVKGVKISTTIPTICHGGKLSLFSDDASDTQDKQIFFFTQREPHASAQEETKILKNLKQLGKGKPNKSGKQTQSDILFTANTKRKKTQKLTYPQKYPNIPVDGYCNRILEKPFYKYLTLSTVKQKVNAENNDQSGDNDDTSKNDMFYTPKNELTPLQQNSEIDSDFAYRLTDDGHLMQSNDYDSEHEFYPNDHNINDDDDSDQETYPFYENVTPIFLEYFGGFCDLPQSTLHYGNFR</sequence>
<comment type="caution">
    <text evidence="3">The sequence shown here is derived from an EMBL/GenBank/DDBJ whole genome shotgun (WGS) entry which is preliminary data.</text>
</comment>
<evidence type="ECO:0000256" key="2">
    <source>
        <dbReference type="SAM" id="Phobius"/>
    </source>
</evidence>
<dbReference type="Proteomes" id="UP001195483">
    <property type="component" value="Unassembled WGS sequence"/>
</dbReference>
<dbReference type="EMBL" id="JAEAOA010000596">
    <property type="protein sequence ID" value="KAK3600768.1"/>
    <property type="molecule type" value="Genomic_DNA"/>
</dbReference>
<evidence type="ECO:0000313" key="4">
    <source>
        <dbReference type="Proteomes" id="UP001195483"/>
    </source>
</evidence>
<protein>
    <submittedName>
        <fullName evidence="3">Uncharacterized protein</fullName>
    </submittedName>
</protein>
<evidence type="ECO:0000313" key="3">
    <source>
        <dbReference type="EMBL" id="KAK3600768.1"/>
    </source>
</evidence>
<feature type="compositionally biased region" description="Polar residues" evidence="1">
    <location>
        <begin position="1135"/>
        <end position="1147"/>
    </location>
</feature>
<accession>A0AAE0SZJ8</accession>
<reference evidence="3" key="3">
    <citation type="submission" date="2023-05" db="EMBL/GenBank/DDBJ databases">
        <authorList>
            <person name="Smith C.H."/>
        </authorList>
    </citation>
    <scope>NUCLEOTIDE SEQUENCE</scope>
    <source>
        <strain evidence="3">CHS0354</strain>
        <tissue evidence="3">Mantle</tissue>
    </source>
</reference>
<keyword evidence="2" id="KW-0812">Transmembrane</keyword>
<feature type="compositionally biased region" description="Basic and acidic residues" evidence="1">
    <location>
        <begin position="1250"/>
        <end position="1263"/>
    </location>
</feature>
<keyword evidence="2" id="KW-0472">Membrane</keyword>
<feature type="region of interest" description="Disordered" evidence="1">
    <location>
        <begin position="1246"/>
        <end position="1271"/>
    </location>
</feature>
<reference evidence="3" key="2">
    <citation type="journal article" date="2021" name="Genome Biol. Evol.">
        <title>Developing a high-quality reference genome for a parasitic bivalve with doubly uniparental inheritance (Bivalvia: Unionida).</title>
        <authorList>
            <person name="Smith C.H."/>
        </authorList>
    </citation>
    <scope>NUCLEOTIDE SEQUENCE</scope>
    <source>
        <strain evidence="3">CHS0354</strain>
        <tissue evidence="3">Mantle</tissue>
    </source>
</reference>